<dbReference type="SUPFAM" id="SSF55073">
    <property type="entry name" value="Nucleotide cyclase"/>
    <property type="match status" value="1"/>
</dbReference>
<organism evidence="6 7">
    <name type="scientific">Desulfobotulus alkaliphilus</name>
    <dbReference type="NCBI Taxonomy" id="622671"/>
    <lineage>
        <taxon>Bacteria</taxon>
        <taxon>Pseudomonadati</taxon>
        <taxon>Thermodesulfobacteriota</taxon>
        <taxon>Desulfobacteria</taxon>
        <taxon>Desulfobacterales</taxon>
        <taxon>Desulfobacteraceae</taxon>
        <taxon>Desulfobotulus</taxon>
    </lineage>
</organism>
<feature type="domain" description="GGDEF" evidence="5">
    <location>
        <begin position="167"/>
        <end position="301"/>
    </location>
</feature>
<evidence type="ECO:0000259" key="5">
    <source>
        <dbReference type="PROSITE" id="PS50887"/>
    </source>
</evidence>
<dbReference type="GO" id="GO:0052621">
    <property type="term" value="F:diguanylate cyclase activity"/>
    <property type="evidence" value="ECO:0007669"/>
    <property type="project" value="UniProtKB-EC"/>
</dbReference>
<evidence type="ECO:0000313" key="6">
    <source>
        <dbReference type="EMBL" id="TWI73291.1"/>
    </source>
</evidence>
<protein>
    <recommendedName>
        <fullName evidence="1">diguanylate cyclase</fullName>
        <ecNumber evidence="1">2.7.7.65</ecNumber>
    </recommendedName>
</protein>
<evidence type="ECO:0000256" key="1">
    <source>
        <dbReference type="ARBA" id="ARBA00012528"/>
    </source>
</evidence>
<evidence type="ECO:0000313" key="7">
    <source>
        <dbReference type="Proteomes" id="UP000318307"/>
    </source>
</evidence>
<evidence type="ECO:0000256" key="3">
    <source>
        <dbReference type="PROSITE-ProRule" id="PRU00169"/>
    </source>
</evidence>
<proteinExistence type="predicted"/>
<dbReference type="InterPro" id="IPR000160">
    <property type="entry name" value="GGDEF_dom"/>
</dbReference>
<dbReference type="PROSITE" id="PS50110">
    <property type="entry name" value="RESPONSE_REGULATORY"/>
    <property type="match status" value="1"/>
</dbReference>
<dbReference type="InterPro" id="IPR001789">
    <property type="entry name" value="Sig_transdc_resp-reg_receiver"/>
</dbReference>
<dbReference type="CDD" id="cd01949">
    <property type="entry name" value="GGDEF"/>
    <property type="match status" value="1"/>
</dbReference>
<dbReference type="InterPro" id="IPR029787">
    <property type="entry name" value="Nucleotide_cyclase"/>
</dbReference>
<feature type="domain" description="Response regulatory" evidence="4">
    <location>
        <begin position="3"/>
        <end position="117"/>
    </location>
</feature>
<dbReference type="Proteomes" id="UP000318307">
    <property type="component" value="Unassembled WGS sequence"/>
</dbReference>
<evidence type="ECO:0000256" key="2">
    <source>
        <dbReference type="ARBA" id="ARBA00034247"/>
    </source>
</evidence>
<dbReference type="NCBIfam" id="TIGR00254">
    <property type="entry name" value="GGDEF"/>
    <property type="match status" value="1"/>
</dbReference>
<dbReference type="PANTHER" id="PTHR45138:SF9">
    <property type="entry name" value="DIGUANYLATE CYCLASE DGCM-RELATED"/>
    <property type="match status" value="1"/>
</dbReference>
<dbReference type="EC" id="2.7.7.65" evidence="1"/>
<dbReference type="InterPro" id="IPR011006">
    <property type="entry name" value="CheY-like_superfamily"/>
</dbReference>
<dbReference type="AlphaFoldDB" id="A0A562RW15"/>
<sequence>MTRILVVDDDSAIRSAMETYISMDGFHTVAVSSAEEAMEHLRRCGPVDVVITDIMMEGISGLELTEHIRATYDTDVIIMTGYSAEYSYEEAIRRGASDIIFKPARFEEILLRLKRVLRERKLTQEREVMLAKLQELSITDELTRLFNSRHFYSRLEKELERFHRYGHPFSLLLLDIDHFKDYNDTHGHLEGDRVLMRMGAIIQKSLRTMDSAYRYGGEEFTVLLPETEVKEALVVAQRIQEGLAREKFFPASMPNPVYITVSIGITEYITEENLVTFIQRADMAMYCSKKNGRNQITTLMNNDCRESMQCLKSWSSKIPD</sequence>
<dbReference type="SUPFAM" id="SSF52172">
    <property type="entry name" value="CheY-like"/>
    <property type="match status" value="1"/>
</dbReference>
<reference evidence="6 7" key="1">
    <citation type="submission" date="2019-07" db="EMBL/GenBank/DDBJ databases">
        <title>Genome sequencing of 100 strains of the haloalkaliphilic chemolithoautotrophic sulfur-oxidizing bacterium Thioalkalivibrio.</title>
        <authorList>
            <person name="Muyzer G."/>
        </authorList>
    </citation>
    <scope>NUCLEOTIDE SEQUENCE [LARGE SCALE GENOMIC DNA]</scope>
    <source>
        <strain evidence="6 7">ASO4-4</strain>
    </source>
</reference>
<feature type="modified residue" description="4-aspartylphosphate" evidence="3">
    <location>
        <position position="53"/>
    </location>
</feature>
<dbReference type="OrthoDB" id="9778432at2"/>
<accession>A0A562RW15</accession>
<dbReference type="Gene3D" id="3.30.70.270">
    <property type="match status" value="1"/>
</dbReference>
<keyword evidence="3" id="KW-0597">Phosphoprotein</keyword>
<evidence type="ECO:0000259" key="4">
    <source>
        <dbReference type="PROSITE" id="PS50110"/>
    </source>
</evidence>
<dbReference type="SMART" id="SM00267">
    <property type="entry name" value="GGDEF"/>
    <property type="match status" value="1"/>
</dbReference>
<dbReference type="RefSeq" id="WP_144683878.1">
    <property type="nucleotide sequence ID" value="NZ_VLLC01000008.1"/>
</dbReference>
<keyword evidence="7" id="KW-1185">Reference proteome</keyword>
<dbReference type="FunFam" id="3.30.70.270:FF:000001">
    <property type="entry name" value="Diguanylate cyclase domain protein"/>
    <property type="match status" value="1"/>
</dbReference>
<comment type="caution">
    <text evidence="6">The sequence shown here is derived from an EMBL/GenBank/DDBJ whole genome shotgun (WGS) entry which is preliminary data.</text>
</comment>
<dbReference type="PROSITE" id="PS50887">
    <property type="entry name" value="GGDEF"/>
    <property type="match status" value="1"/>
</dbReference>
<dbReference type="GO" id="GO:0000160">
    <property type="term" value="P:phosphorelay signal transduction system"/>
    <property type="evidence" value="ECO:0007669"/>
    <property type="project" value="InterPro"/>
</dbReference>
<dbReference type="Pfam" id="PF00990">
    <property type="entry name" value="GGDEF"/>
    <property type="match status" value="1"/>
</dbReference>
<gene>
    <name evidence="6" type="ORF">LZ24_01380</name>
</gene>
<dbReference type="Gene3D" id="3.40.50.2300">
    <property type="match status" value="1"/>
</dbReference>
<dbReference type="EMBL" id="VLLC01000008">
    <property type="protein sequence ID" value="TWI73291.1"/>
    <property type="molecule type" value="Genomic_DNA"/>
</dbReference>
<dbReference type="Pfam" id="PF00072">
    <property type="entry name" value="Response_reg"/>
    <property type="match status" value="1"/>
</dbReference>
<dbReference type="InterPro" id="IPR043128">
    <property type="entry name" value="Rev_trsase/Diguanyl_cyclase"/>
</dbReference>
<dbReference type="PANTHER" id="PTHR45138">
    <property type="entry name" value="REGULATORY COMPONENTS OF SENSORY TRANSDUCTION SYSTEM"/>
    <property type="match status" value="1"/>
</dbReference>
<comment type="catalytic activity">
    <reaction evidence="2">
        <text>2 GTP = 3',3'-c-di-GMP + 2 diphosphate</text>
        <dbReference type="Rhea" id="RHEA:24898"/>
        <dbReference type="ChEBI" id="CHEBI:33019"/>
        <dbReference type="ChEBI" id="CHEBI:37565"/>
        <dbReference type="ChEBI" id="CHEBI:58805"/>
        <dbReference type="EC" id="2.7.7.65"/>
    </reaction>
</comment>
<dbReference type="InterPro" id="IPR050469">
    <property type="entry name" value="Diguanylate_Cyclase"/>
</dbReference>
<name>A0A562RW15_9BACT</name>
<dbReference type="SMART" id="SM00448">
    <property type="entry name" value="REC"/>
    <property type="match status" value="1"/>
</dbReference>